<dbReference type="PRINTS" id="PR00041">
    <property type="entry name" value="LEUZIPPRCREB"/>
</dbReference>
<sequence>MDTLVEEQNSAGITSSQPTMERATASPIQPVVCSGGGRPAGVVSASSLAPGTQVRSNGTILLMSRASEKNVVTTVSSTTQAIAVPQPGGAVSIVHVSIPSGTQPMYVQSVIQPNQQSVIQAPGGTGLQSFGKNVILLNKGSVIHSTEGDGGVHPVQLITTTTKGDGSEGDGITLALGTGEDESRKRREILARRPSYRKILNELSSTEPQGPMISLGVGSSVEVKEESGTGGDSSSQESDNSNAMASNTITVAGTQYHTAQGLLKVVPASAIQLATGSQDSSLQGLQTLTMTNAGTAATGTIVQYAQGQDGQQFLVPVTLSATDLQAYQIRTAGMTTNTGLPQSVVMTPATTIQNPQQLAEETSRRRELRLLKNREAAKECRRKKKEYIKCLENRVAVLENQNKALIEELKSLKELYCQKNE</sequence>
<keyword evidence="6" id="KW-0175">Coiled coil</keyword>
<dbReference type="InterPro" id="IPR001630">
    <property type="entry name" value="Leuzip_CREB"/>
</dbReference>
<organism evidence="10 11">
    <name type="scientific">Limulus polyphemus</name>
    <name type="common">Atlantic horseshoe crab</name>
    <dbReference type="NCBI Taxonomy" id="6850"/>
    <lineage>
        <taxon>Eukaryota</taxon>
        <taxon>Metazoa</taxon>
        <taxon>Ecdysozoa</taxon>
        <taxon>Arthropoda</taxon>
        <taxon>Chelicerata</taxon>
        <taxon>Merostomata</taxon>
        <taxon>Xiphosura</taxon>
        <taxon>Limulidae</taxon>
        <taxon>Limulus</taxon>
    </lineage>
</organism>
<dbReference type="Pfam" id="PF02173">
    <property type="entry name" value="pKID"/>
    <property type="match status" value="1"/>
</dbReference>
<evidence type="ECO:0000256" key="4">
    <source>
        <dbReference type="ARBA" id="ARBA00023163"/>
    </source>
</evidence>
<feature type="coiled-coil region" evidence="6">
    <location>
        <begin position="381"/>
        <end position="415"/>
    </location>
</feature>
<evidence type="ECO:0000313" key="10">
    <source>
        <dbReference type="Proteomes" id="UP000694941"/>
    </source>
</evidence>
<gene>
    <name evidence="11" type="primary">LOC106460303</name>
</gene>
<evidence type="ECO:0000256" key="2">
    <source>
        <dbReference type="ARBA" id="ARBA00023015"/>
    </source>
</evidence>
<proteinExistence type="predicted"/>
<feature type="region of interest" description="Disordered" evidence="7">
    <location>
        <begin position="160"/>
        <end position="187"/>
    </location>
</feature>
<keyword evidence="5" id="KW-0539">Nucleus</keyword>
<feature type="domain" description="KID" evidence="9">
    <location>
        <begin position="163"/>
        <end position="222"/>
    </location>
</feature>
<evidence type="ECO:0000256" key="6">
    <source>
        <dbReference type="SAM" id="Coils"/>
    </source>
</evidence>
<dbReference type="Proteomes" id="UP000694941">
    <property type="component" value="Unplaced"/>
</dbReference>
<keyword evidence="2" id="KW-0805">Transcription regulation</keyword>
<feature type="region of interest" description="Disordered" evidence="7">
    <location>
        <begin position="221"/>
        <end position="241"/>
    </location>
</feature>
<evidence type="ECO:0000259" key="8">
    <source>
        <dbReference type="PROSITE" id="PS50217"/>
    </source>
</evidence>
<name>A0ABM1B5W5_LIMPO</name>
<accession>A0ABM1B5W5</accession>
<dbReference type="Gene3D" id="1.20.5.170">
    <property type="match status" value="1"/>
</dbReference>
<dbReference type="Pfam" id="PF00170">
    <property type="entry name" value="bZIP_1"/>
    <property type="match status" value="1"/>
</dbReference>
<evidence type="ECO:0000256" key="5">
    <source>
        <dbReference type="ARBA" id="ARBA00023242"/>
    </source>
</evidence>
<dbReference type="SMART" id="SM00338">
    <property type="entry name" value="BRLZ"/>
    <property type="match status" value="1"/>
</dbReference>
<feature type="region of interest" description="Disordered" evidence="7">
    <location>
        <begin position="1"/>
        <end position="23"/>
    </location>
</feature>
<evidence type="ECO:0000256" key="7">
    <source>
        <dbReference type="SAM" id="MobiDB-lite"/>
    </source>
</evidence>
<dbReference type="InterPro" id="IPR004827">
    <property type="entry name" value="bZIP"/>
</dbReference>
<dbReference type="PANTHER" id="PTHR45879:SF3">
    <property type="entry name" value="CYCLIC AMP RESPONSE ELEMENT-BINDING PROTEIN B"/>
    <property type="match status" value="1"/>
</dbReference>
<evidence type="ECO:0000259" key="9">
    <source>
        <dbReference type="PROSITE" id="PS50953"/>
    </source>
</evidence>
<feature type="compositionally biased region" description="Polar residues" evidence="7">
    <location>
        <begin position="232"/>
        <end position="241"/>
    </location>
</feature>
<comment type="subcellular location">
    <subcellularLocation>
        <location evidence="1">Nucleus</location>
    </subcellularLocation>
</comment>
<reference evidence="11" key="1">
    <citation type="submission" date="2025-08" db="UniProtKB">
        <authorList>
            <consortium name="RefSeq"/>
        </authorList>
    </citation>
    <scope>IDENTIFICATION</scope>
    <source>
        <tissue evidence="11">Muscle</tissue>
    </source>
</reference>
<dbReference type="PANTHER" id="PTHR45879">
    <property type="entry name" value="CYCLIC AMP RESPONSE ELEMENT-BINDING PROTEIN B"/>
    <property type="match status" value="1"/>
</dbReference>
<keyword evidence="4" id="KW-0804">Transcription</keyword>
<dbReference type="PROSITE" id="PS50217">
    <property type="entry name" value="BZIP"/>
    <property type="match status" value="1"/>
</dbReference>
<dbReference type="InterPro" id="IPR046347">
    <property type="entry name" value="bZIP_sf"/>
</dbReference>
<feature type="domain" description="BZIP" evidence="8">
    <location>
        <begin position="363"/>
        <end position="414"/>
    </location>
</feature>
<keyword evidence="10" id="KW-1185">Reference proteome</keyword>
<dbReference type="InterPro" id="IPR003102">
    <property type="entry name" value="CREB1-like_pKID"/>
</dbReference>
<evidence type="ECO:0000256" key="1">
    <source>
        <dbReference type="ARBA" id="ARBA00004123"/>
    </source>
</evidence>
<dbReference type="GeneID" id="106460303"/>
<keyword evidence="3" id="KW-0238">DNA-binding</keyword>
<feature type="compositionally biased region" description="Polar residues" evidence="7">
    <location>
        <begin position="1"/>
        <end position="19"/>
    </location>
</feature>
<dbReference type="SUPFAM" id="SSF57959">
    <property type="entry name" value="Leucine zipper domain"/>
    <property type="match status" value="1"/>
</dbReference>
<evidence type="ECO:0000256" key="3">
    <source>
        <dbReference type="ARBA" id="ARBA00023125"/>
    </source>
</evidence>
<dbReference type="CDD" id="cd14690">
    <property type="entry name" value="bZIP_CREB1"/>
    <property type="match status" value="1"/>
</dbReference>
<evidence type="ECO:0000313" key="11">
    <source>
        <dbReference type="RefSeq" id="XP_013775450.1"/>
    </source>
</evidence>
<protein>
    <submittedName>
        <fullName evidence="11">Cyclic AMP-dependent transcription factor ATF-1-like isoform X1</fullName>
    </submittedName>
</protein>
<dbReference type="RefSeq" id="XP_013775450.1">
    <property type="nucleotide sequence ID" value="XM_013919996.2"/>
</dbReference>
<dbReference type="PROSITE" id="PS00036">
    <property type="entry name" value="BZIP_BASIC"/>
    <property type="match status" value="1"/>
</dbReference>
<dbReference type="PROSITE" id="PS50953">
    <property type="entry name" value="KID"/>
    <property type="match status" value="1"/>
</dbReference>